<evidence type="ECO:0000256" key="3">
    <source>
        <dbReference type="ARBA" id="ARBA00022989"/>
    </source>
</evidence>
<dbReference type="EMBL" id="RQZF01000001">
    <property type="protein sequence ID" value="RRC96122.1"/>
    <property type="molecule type" value="Genomic_DNA"/>
</dbReference>
<dbReference type="AlphaFoldDB" id="A0A3P1SIH9"/>
<comment type="subcellular location">
    <subcellularLocation>
        <location evidence="1">Membrane</location>
        <topology evidence="1">Single-pass membrane protein</topology>
    </subcellularLocation>
</comment>
<feature type="region of interest" description="Disordered" evidence="5">
    <location>
        <begin position="1"/>
        <end position="22"/>
    </location>
</feature>
<dbReference type="PANTHER" id="PTHR30168">
    <property type="entry name" value="PUTATIVE MEMBRANE PROTEIN YPFJ"/>
    <property type="match status" value="1"/>
</dbReference>
<evidence type="ECO:0000256" key="2">
    <source>
        <dbReference type="ARBA" id="ARBA00022692"/>
    </source>
</evidence>
<dbReference type="GO" id="GO:0016020">
    <property type="term" value="C:membrane"/>
    <property type="evidence" value="ECO:0007669"/>
    <property type="project" value="UniProtKB-SubCell"/>
</dbReference>
<dbReference type="Proteomes" id="UP000280444">
    <property type="component" value="Unassembled WGS sequence"/>
</dbReference>
<dbReference type="PANTHER" id="PTHR30168:SF0">
    <property type="entry name" value="INNER MEMBRANE PROTEIN"/>
    <property type="match status" value="1"/>
</dbReference>
<comment type="caution">
    <text evidence="7">The sequence shown here is derived from an EMBL/GenBank/DDBJ whole genome shotgun (WGS) entry which is preliminary data.</text>
</comment>
<accession>A0A3P1SIH9</accession>
<dbReference type="OrthoDB" id="9774900at2"/>
<keyword evidence="2 6" id="KW-0812">Transmembrane</keyword>
<name>A0A3P1SIH9_9ACTO</name>
<evidence type="ECO:0000256" key="5">
    <source>
        <dbReference type="SAM" id="MobiDB-lite"/>
    </source>
</evidence>
<dbReference type="Pfam" id="PF04228">
    <property type="entry name" value="Zn_peptidase"/>
    <property type="match status" value="1"/>
</dbReference>
<organism evidence="7 8">
    <name type="scientific">Schaalia canis</name>
    <dbReference type="NCBI Taxonomy" id="100469"/>
    <lineage>
        <taxon>Bacteria</taxon>
        <taxon>Bacillati</taxon>
        <taxon>Actinomycetota</taxon>
        <taxon>Actinomycetes</taxon>
        <taxon>Actinomycetales</taxon>
        <taxon>Actinomycetaceae</taxon>
        <taxon>Schaalia</taxon>
    </lineage>
</organism>
<keyword evidence="3 6" id="KW-1133">Transmembrane helix</keyword>
<reference evidence="7 8" key="1">
    <citation type="submission" date="2018-11" db="EMBL/GenBank/DDBJ databases">
        <title>Genomes From Bacteria Associated with the Canine Oral Cavity: a Test Case for Automated Genome-Based Taxonomic Assignment.</title>
        <authorList>
            <person name="Coil D.A."/>
            <person name="Jospin G."/>
            <person name="Darling A.E."/>
            <person name="Wallis C."/>
            <person name="Davis I.J."/>
            <person name="Harris S."/>
            <person name="Eisen J.A."/>
            <person name="Holcombe L.J."/>
            <person name="O'Flynn C."/>
        </authorList>
    </citation>
    <scope>NUCLEOTIDE SEQUENCE [LARGE SCALE GENOMIC DNA]</scope>
    <source>
        <strain evidence="7 8">OH770</strain>
    </source>
</reference>
<keyword evidence="4 6" id="KW-0472">Membrane</keyword>
<keyword evidence="8" id="KW-1185">Reference proteome</keyword>
<evidence type="ECO:0000313" key="8">
    <source>
        <dbReference type="Proteomes" id="UP000280444"/>
    </source>
</evidence>
<gene>
    <name evidence="7" type="ORF">EII11_00120</name>
</gene>
<proteinExistence type="predicted"/>
<dbReference type="SUPFAM" id="SSF55486">
    <property type="entry name" value="Metalloproteases ('zincins'), catalytic domain"/>
    <property type="match status" value="1"/>
</dbReference>
<evidence type="ECO:0000256" key="6">
    <source>
        <dbReference type="SAM" id="Phobius"/>
    </source>
</evidence>
<sequence>MSFNESVRSDSSRVRTSGGRGRAAGLGGGSILGVIALFLISQYTGIDLTSMLSDSPVAQGPTQSAVDLSHCKTGADANAYTECRMVTTADSLDVVWNAQLAQQQTGVPYKMPGFEIFRNSVSTGCGNATSAVGPFYCPADHTVYLDLDFFTQMERDFGAANAPLAQEYVVAHEWGHHIQNISGVFSRYNTREAGPNGGGVRSELQADCYAGVWMHWASNTVDPESGTAFLKTPTSEEIAQALQTAQAIGDDRLQERFQGSSNPESWTHGSAEQRQKWLMHGLSNGSIAACNTWEARSL</sequence>
<feature type="transmembrane region" description="Helical" evidence="6">
    <location>
        <begin position="21"/>
        <end position="40"/>
    </location>
</feature>
<protein>
    <submittedName>
        <fullName evidence="7">Neutral zinc metallopeptidase</fullName>
    </submittedName>
</protein>
<evidence type="ECO:0000256" key="4">
    <source>
        <dbReference type="ARBA" id="ARBA00023136"/>
    </source>
</evidence>
<evidence type="ECO:0000313" key="7">
    <source>
        <dbReference type="EMBL" id="RRC96122.1"/>
    </source>
</evidence>
<evidence type="ECO:0000256" key="1">
    <source>
        <dbReference type="ARBA" id="ARBA00004167"/>
    </source>
</evidence>
<dbReference type="RefSeq" id="WP_124867389.1">
    <property type="nucleotide sequence ID" value="NZ_RQZF01000001.1"/>
</dbReference>
<dbReference type="InterPro" id="IPR007343">
    <property type="entry name" value="Uncharacterised_pept_Zn_put"/>
</dbReference>